<evidence type="ECO:0000313" key="2">
    <source>
        <dbReference type="Proteomes" id="UP000316621"/>
    </source>
</evidence>
<dbReference type="Gramene" id="RZC49111">
    <property type="protein sequence ID" value="RZC49111"/>
    <property type="gene ID" value="C5167_017548"/>
</dbReference>
<dbReference type="OMA" id="RMFVGIY"/>
<organism evidence="1 2">
    <name type="scientific">Papaver somniferum</name>
    <name type="common">Opium poppy</name>
    <dbReference type="NCBI Taxonomy" id="3469"/>
    <lineage>
        <taxon>Eukaryota</taxon>
        <taxon>Viridiplantae</taxon>
        <taxon>Streptophyta</taxon>
        <taxon>Embryophyta</taxon>
        <taxon>Tracheophyta</taxon>
        <taxon>Spermatophyta</taxon>
        <taxon>Magnoliopsida</taxon>
        <taxon>Ranunculales</taxon>
        <taxon>Papaveraceae</taxon>
        <taxon>Papaveroideae</taxon>
        <taxon>Papaver</taxon>
    </lineage>
</organism>
<dbReference type="EMBL" id="CM010716">
    <property type="protein sequence ID" value="RZC49111.1"/>
    <property type="molecule type" value="Genomic_DNA"/>
</dbReference>
<proteinExistence type="predicted"/>
<evidence type="ECO:0000313" key="1">
    <source>
        <dbReference type="EMBL" id="RZC49111.1"/>
    </source>
</evidence>
<gene>
    <name evidence="1" type="ORF">C5167_017548</name>
</gene>
<sequence>MEEMGKLVNLQSILSFIEERHLSSNHQDSDRFLAEFTMFMAKQCGNLTMEAKFSLISDYLPKISPAVLEEAALCLTGEGVQLGHQQNCVDLPTEVYCESESNVDVMGGDVEDMAMVGLESMQRANSTLEDFCRFYFIFHEMDVKKPELVFKYLPMLSFTESYIYQLDSYNERILHLSMTAGTTDAKKPERNHIMKGHLLKVIKNDPFGPLFSVLEDHGLMTERIRAELRSGEEYWLLERKLCNSLAAKQQVLIEDVMRAIHLKSFDYRVLNLLLYQLRRTKVNDLHMKFLSVSEFLVEVSDDLFDYEDDVVENSFNILRMFVGIYGASKAPSMLAQCITEAEEKYVGLSKTLEENLSLNCWRRCEEATREGGKNSVHCFGTWHIPTVISDEGLYRLNNTQN</sequence>
<protein>
    <submittedName>
        <fullName evidence="1">Uncharacterized protein</fullName>
    </submittedName>
</protein>
<name>A0A4Y7IMZ6_PAPSO</name>
<dbReference type="PANTHER" id="PTHR35754">
    <property type="entry name" value="ATP SYNTHASE SUBUNIT B"/>
    <property type="match status" value="1"/>
</dbReference>
<dbReference type="AlphaFoldDB" id="A0A4Y7IMZ6"/>
<dbReference type="STRING" id="3469.A0A4Y7IMZ6"/>
<keyword evidence="2" id="KW-1185">Reference proteome</keyword>
<reference evidence="1 2" key="1">
    <citation type="journal article" date="2018" name="Science">
        <title>The opium poppy genome and morphinan production.</title>
        <authorList>
            <person name="Guo L."/>
            <person name="Winzer T."/>
            <person name="Yang X."/>
            <person name="Li Y."/>
            <person name="Ning Z."/>
            <person name="He Z."/>
            <person name="Teodor R."/>
            <person name="Lu Y."/>
            <person name="Bowser T.A."/>
            <person name="Graham I.A."/>
            <person name="Ye K."/>
        </authorList>
    </citation>
    <scope>NUCLEOTIDE SEQUENCE [LARGE SCALE GENOMIC DNA]</scope>
    <source>
        <strain evidence="2">cv. HN1</strain>
        <tissue evidence="1">Leaves</tissue>
    </source>
</reference>
<dbReference type="Proteomes" id="UP000316621">
    <property type="component" value="Chromosome 2"/>
</dbReference>
<dbReference type="OrthoDB" id="511315at2759"/>
<accession>A0A4Y7IMZ6</accession>
<dbReference type="PANTHER" id="PTHR35754:SF2">
    <property type="entry name" value="ATP SYNTHASE SUBUNIT B"/>
    <property type="match status" value="1"/>
</dbReference>